<feature type="region of interest" description="Disordered" evidence="2">
    <location>
        <begin position="1"/>
        <end position="40"/>
    </location>
</feature>
<evidence type="ECO:0000256" key="1">
    <source>
        <dbReference type="SAM" id="Coils"/>
    </source>
</evidence>
<dbReference type="Proteomes" id="UP000726737">
    <property type="component" value="Unassembled WGS sequence"/>
</dbReference>
<name>A0A9P6PLM5_9FUNG</name>
<evidence type="ECO:0000256" key="2">
    <source>
        <dbReference type="SAM" id="MobiDB-lite"/>
    </source>
</evidence>
<dbReference type="PANTHER" id="PTHR45733">
    <property type="entry name" value="FORMIN-J"/>
    <property type="match status" value="1"/>
</dbReference>
<feature type="region of interest" description="Disordered" evidence="2">
    <location>
        <begin position="333"/>
        <end position="375"/>
    </location>
</feature>
<evidence type="ECO:0000259" key="3">
    <source>
        <dbReference type="PROSITE" id="PS51444"/>
    </source>
</evidence>
<sequence>MPHNSSKAAEWDGPSSGLREQSSPPPPPPPSSFLPQQQQGAAGFRLHSLLKLRDVRSMDNKFNLMHYLANMATNTNPRLLNLPDEFSHLSKLEQYRTKDIMDQVLEHQKTIRKLASFQQRLERKVEELTKAVEEGVERSAAAASAAAALPPPPPPVSAFPRFNKDRRIELGARSRDQEVARQAFESAAAGEVERLKEEIVNAKIVVEKVEKFIKDAQVRFDDLVDLVEVLDESWRSTAIYFGEKSSTDVIDMVTFPQTSIAGTEDDAAAELFNLHQLQQQQQTVNRMLTGPRKPPEEIFGVIHEFFRHFREAHLQNEDILMRERRQATIAKRYSYPSSPSPAPPAAAAGSSNPTSASSRPPSPFAMAKRSVSRLL</sequence>
<dbReference type="InterPro" id="IPR015425">
    <property type="entry name" value="FH2_Formin"/>
</dbReference>
<dbReference type="EMBL" id="JAAAJA010000811">
    <property type="protein sequence ID" value="KAG0249495.1"/>
    <property type="molecule type" value="Genomic_DNA"/>
</dbReference>
<keyword evidence="5" id="KW-1185">Reference proteome</keyword>
<feature type="coiled-coil region" evidence="1">
    <location>
        <begin position="111"/>
        <end position="138"/>
    </location>
</feature>
<dbReference type="SUPFAM" id="SSF101447">
    <property type="entry name" value="Formin homology 2 domain (FH2 domain)"/>
    <property type="match status" value="1"/>
</dbReference>
<protein>
    <recommendedName>
        <fullName evidence="3">FH2 domain-containing protein</fullName>
    </recommendedName>
</protein>
<keyword evidence="1" id="KW-0175">Coiled coil</keyword>
<feature type="compositionally biased region" description="Low complexity" evidence="2">
    <location>
        <begin position="345"/>
        <end position="367"/>
    </location>
</feature>
<dbReference type="InterPro" id="IPR051144">
    <property type="entry name" value="Formin_homology_domain"/>
</dbReference>
<comment type="caution">
    <text evidence="4">The sequence shown here is derived from an EMBL/GenBank/DDBJ whole genome shotgun (WGS) entry which is preliminary data.</text>
</comment>
<dbReference type="InterPro" id="IPR042201">
    <property type="entry name" value="FH2_Formin_sf"/>
</dbReference>
<evidence type="ECO:0000313" key="4">
    <source>
        <dbReference type="EMBL" id="KAG0249495.1"/>
    </source>
</evidence>
<evidence type="ECO:0000313" key="5">
    <source>
        <dbReference type="Proteomes" id="UP000726737"/>
    </source>
</evidence>
<feature type="domain" description="FH2" evidence="3">
    <location>
        <begin position="1"/>
        <end position="290"/>
    </location>
</feature>
<dbReference type="PANTHER" id="PTHR45733:SF31">
    <property type="entry name" value="GENOME ASSEMBLY, CHROMOSOME: II"/>
    <property type="match status" value="1"/>
</dbReference>
<proteinExistence type="predicted"/>
<accession>A0A9P6PLM5</accession>
<dbReference type="OrthoDB" id="5632at2759"/>
<dbReference type="AlphaFoldDB" id="A0A9P6PLM5"/>
<gene>
    <name evidence="4" type="ORF">BG011_009257</name>
</gene>
<reference evidence="4" key="1">
    <citation type="journal article" date="2020" name="Fungal Divers.">
        <title>Resolving the Mortierellaceae phylogeny through synthesis of multi-gene phylogenetics and phylogenomics.</title>
        <authorList>
            <person name="Vandepol N."/>
            <person name="Liber J."/>
            <person name="Desiro A."/>
            <person name="Na H."/>
            <person name="Kennedy M."/>
            <person name="Barry K."/>
            <person name="Grigoriev I.V."/>
            <person name="Miller A.N."/>
            <person name="O'Donnell K."/>
            <person name="Stajich J.E."/>
            <person name="Bonito G."/>
        </authorList>
    </citation>
    <scope>NUCLEOTIDE SEQUENCE</scope>
    <source>
        <strain evidence="4">KOD948</strain>
    </source>
</reference>
<feature type="compositionally biased region" description="Pro residues" evidence="2">
    <location>
        <begin position="23"/>
        <end position="32"/>
    </location>
</feature>
<dbReference type="Gene3D" id="1.20.58.2220">
    <property type="entry name" value="Formin, FH2 domain"/>
    <property type="match status" value="1"/>
</dbReference>
<dbReference type="Pfam" id="PF02181">
    <property type="entry name" value="FH2"/>
    <property type="match status" value="1"/>
</dbReference>
<organism evidence="4 5">
    <name type="scientific">Mortierella polycephala</name>
    <dbReference type="NCBI Taxonomy" id="41804"/>
    <lineage>
        <taxon>Eukaryota</taxon>
        <taxon>Fungi</taxon>
        <taxon>Fungi incertae sedis</taxon>
        <taxon>Mucoromycota</taxon>
        <taxon>Mortierellomycotina</taxon>
        <taxon>Mortierellomycetes</taxon>
        <taxon>Mortierellales</taxon>
        <taxon>Mortierellaceae</taxon>
        <taxon>Mortierella</taxon>
    </lineage>
</organism>
<dbReference type="PROSITE" id="PS51444">
    <property type="entry name" value="FH2"/>
    <property type="match status" value="1"/>
</dbReference>